<sequence>MTTDVIARDAGNRSWNLKSFMDSLIVELDRAQDVLGVKGLTRPVTYTVKDVDVDLRCFPVFDGKQVKFVTAEPGQDGSSALRFSLGSISAGTIRDSAPQPADADDVAIDDIEELDADQKDALAAVGVRSGRDLERIAGRGVDLKSVTDNRAPDYSDLAAIITKAHRRRTPPRVTSAELSVHDRALVLHLDGENLAVASSAGFPAALLDGMPRAVRDAGPDRVSLDASGFRPHGRPARLTLALDPLTVLTLELAP</sequence>
<evidence type="ECO:0000313" key="1">
    <source>
        <dbReference type="EMBL" id="MFC7269548.1"/>
    </source>
</evidence>
<protein>
    <submittedName>
        <fullName evidence="1">Uncharacterized protein</fullName>
    </submittedName>
</protein>
<keyword evidence="2" id="KW-1185">Reference proteome</keyword>
<proteinExistence type="predicted"/>
<reference evidence="2" key="1">
    <citation type="journal article" date="2019" name="Int. J. Syst. Evol. Microbiol.">
        <title>The Global Catalogue of Microorganisms (GCM) 10K type strain sequencing project: providing services to taxonomists for standard genome sequencing and annotation.</title>
        <authorList>
            <consortium name="The Broad Institute Genomics Platform"/>
            <consortium name="The Broad Institute Genome Sequencing Center for Infectious Disease"/>
            <person name="Wu L."/>
            <person name="Ma J."/>
        </authorList>
    </citation>
    <scope>NUCLEOTIDE SEQUENCE [LARGE SCALE GENOMIC DNA]</scope>
    <source>
        <strain evidence="2">CGMCC 1.15772</strain>
    </source>
</reference>
<gene>
    <name evidence="1" type="ORF">ACFQRL_11300</name>
</gene>
<dbReference type="RefSeq" id="WP_262874483.1">
    <property type="nucleotide sequence ID" value="NZ_BAABKW010000001.1"/>
</dbReference>
<dbReference type="EMBL" id="JBHTBE010000003">
    <property type="protein sequence ID" value="MFC7269548.1"/>
    <property type="molecule type" value="Genomic_DNA"/>
</dbReference>
<comment type="caution">
    <text evidence="1">The sequence shown here is derived from an EMBL/GenBank/DDBJ whole genome shotgun (WGS) entry which is preliminary data.</text>
</comment>
<name>A0ABW2HDZ3_9MICO</name>
<organism evidence="1 2">
    <name type="scientific">Microbacterium fluvii</name>
    <dbReference type="NCBI Taxonomy" id="415215"/>
    <lineage>
        <taxon>Bacteria</taxon>
        <taxon>Bacillati</taxon>
        <taxon>Actinomycetota</taxon>
        <taxon>Actinomycetes</taxon>
        <taxon>Micrococcales</taxon>
        <taxon>Microbacteriaceae</taxon>
        <taxon>Microbacterium</taxon>
    </lineage>
</organism>
<evidence type="ECO:0000313" key="2">
    <source>
        <dbReference type="Proteomes" id="UP001596507"/>
    </source>
</evidence>
<dbReference type="Proteomes" id="UP001596507">
    <property type="component" value="Unassembled WGS sequence"/>
</dbReference>
<accession>A0ABW2HDZ3</accession>